<dbReference type="Pfam" id="PF20431">
    <property type="entry name" value="E_motif"/>
    <property type="match status" value="1"/>
</dbReference>
<dbReference type="EMBL" id="PDCK01000039">
    <property type="protein sequence ID" value="PRQ56968.1"/>
    <property type="molecule type" value="Genomic_DNA"/>
</dbReference>
<reference evidence="3 4" key="1">
    <citation type="journal article" date="2018" name="Nat. Genet.">
        <title>The Rosa genome provides new insights in the design of modern roses.</title>
        <authorList>
            <person name="Bendahmane M."/>
        </authorList>
    </citation>
    <scope>NUCLEOTIDE SEQUENCE [LARGE SCALE GENOMIC DNA]</scope>
    <source>
        <strain evidence="4">cv. Old Blush</strain>
    </source>
</reference>
<dbReference type="Proteomes" id="UP000238479">
    <property type="component" value="Chromosome 1"/>
</dbReference>
<dbReference type="FunFam" id="1.25.40.10:FF:000090">
    <property type="entry name" value="Pentatricopeptide repeat-containing protein, chloroplastic"/>
    <property type="match status" value="1"/>
</dbReference>
<dbReference type="NCBIfam" id="TIGR00756">
    <property type="entry name" value="PPR"/>
    <property type="match status" value="2"/>
</dbReference>
<dbReference type="Gene3D" id="1.25.40.10">
    <property type="entry name" value="Tetratricopeptide repeat domain"/>
    <property type="match status" value="1"/>
</dbReference>
<keyword evidence="4" id="KW-1185">Reference proteome</keyword>
<dbReference type="InterPro" id="IPR046848">
    <property type="entry name" value="E_motif"/>
</dbReference>
<gene>
    <name evidence="3" type="ORF">RchiOBHm_Chr1g0343111</name>
</gene>
<dbReference type="InterPro" id="IPR046960">
    <property type="entry name" value="PPR_At4g14850-like_plant"/>
</dbReference>
<dbReference type="PANTHER" id="PTHR47926">
    <property type="entry name" value="PENTATRICOPEPTIDE REPEAT-CONTAINING PROTEIN"/>
    <property type="match status" value="1"/>
</dbReference>
<accession>A0A2P6SE66</accession>
<protein>
    <submittedName>
        <fullName evidence="3">Putative tetratricopeptide-like helical domain-containing protein</fullName>
    </submittedName>
</protein>
<feature type="repeat" description="PPR" evidence="2">
    <location>
        <begin position="22"/>
        <end position="56"/>
    </location>
</feature>
<evidence type="ECO:0000256" key="2">
    <source>
        <dbReference type="PROSITE-ProRule" id="PRU00708"/>
    </source>
</evidence>
<dbReference type="OMA" id="YKVEARM"/>
<dbReference type="GO" id="GO:0009451">
    <property type="term" value="P:RNA modification"/>
    <property type="evidence" value="ECO:0007669"/>
    <property type="project" value="InterPro"/>
</dbReference>
<proteinExistence type="predicted"/>
<keyword evidence="1" id="KW-0677">Repeat</keyword>
<dbReference type="PROSITE" id="PS51375">
    <property type="entry name" value="PPR"/>
    <property type="match status" value="1"/>
</dbReference>
<organism evidence="3 4">
    <name type="scientific">Rosa chinensis</name>
    <name type="common">China rose</name>
    <dbReference type="NCBI Taxonomy" id="74649"/>
    <lineage>
        <taxon>Eukaryota</taxon>
        <taxon>Viridiplantae</taxon>
        <taxon>Streptophyta</taxon>
        <taxon>Embryophyta</taxon>
        <taxon>Tracheophyta</taxon>
        <taxon>Spermatophyta</taxon>
        <taxon>Magnoliopsida</taxon>
        <taxon>eudicotyledons</taxon>
        <taxon>Gunneridae</taxon>
        <taxon>Pentapetalae</taxon>
        <taxon>rosids</taxon>
        <taxon>fabids</taxon>
        <taxon>Rosales</taxon>
        <taxon>Rosaceae</taxon>
        <taxon>Rosoideae</taxon>
        <taxon>Rosoideae incertae sedis</taxon>
        <taxon>Rosa</taxon>
    </lineage>
</organism>
<dbReference type="Gramene" id="PRQ56968">
    <property type="protein sequence ID" value="PRQ56968"/>
    <property type="gene ID" value="RchiOBHm_Chr1g0343111"/>
</dbReference>
<evidence type="ECO:0000313" key="4">
    <source>
        <dbReference type="Proteomes" id="UP000238479"/>
    </source>
</evidence>
<dbReference type="PANTHER" id="PTHR47926:SF533">
    <property type="entry name" value="DYW DOMAIN-CONTAINING PROTEIN"/>
    <property type="match status" value="1"/>
</dbReference>
<evidence type="ECO:0000313" key="3">
    <source>
        <dbReference type="EMBL" id="PRQ56968.1"/>
    </source>
</evidence>
<dbReference type="Pfam" id="PF13041">
    <property type="entry name" value="PPR_2"/>
    <property type="match status" value="1"/>
</dbReference>
<dbReference type="InterPro" id="IPR011990">
    <property type="entry name" value="TPR-like_helical_dom_sf"/>
</dbReference>
<comment type="caution">
    <text evidence="3">The sequence shown here is derived from an EMBL/GenBank/DDBJ whole genome shotgun (WGS) entry which is preliminary data.</text>
</comment>
<dbReference type="InterPro" id="IPR002885">
    <property type="entry name" value="PPR_rpt"/>
</dbReference>
<dbReference type="GO" id="GO:0003723">
    <property type="term" value="F:RNA binding"/>
    <property type="evidence" value="ECO:0007669"/>
    <property type="project" value="InterPro"/>
</dbReference>
<dbReference type="AlphaFoldDB" id="A0A2P6SE66"/>
<name>A0A2P6SE66_ROSCH</name>
<sequence length="206" mass="23313">MYSSCGRLETSIRVFEQMYIKDVVTWTSLISAYGTCGEGEKALRAFEEMEATGVLPDHLAFLAVIYACSHSGLVEDGLAYFDRMKKHYKVEPRMEHYACVVDLLSRSGLLAQAEDFIHTMPMKADASIWGSLLSACRENGEEKIAAHVSEQIVQLNSYDTGYHILVSNVYAALGKWDKVRMMRKYMKAKGLTKDPEFSWMEIQKKG</sequence>
<evidence type="ECO:0000256" key="1">
    <source>
        <dbReference type="ARBA" id="ARBA00022737"/>
    </source>
</evidence>